<evidence type="ECO:0000256" key="5">
    <source>
        <dbReference type="ARBA" id="ARBA00022989"/>
    </source>
</evidence>
<evidence type="ECO:0000256" key="3">
    <source>
        <dbReference type="ARBA" id="ARBA00022475"/>
    </source>
</evidence>
<evidence type="ECO:0000256" key="1">
    <source>
        <dbReference type="ARBA" id="ARBA00004651"/>
    </source>
</evidence>
<proteinExistence type="predicted"/>
<keyword evidence="8" id="KW-1015">Disulfide bond</keyword>
<evidence type="ECO:0000259" key="10">
    <source>
        <dbReference type="PROSITE" id="PS50026"/>
    </source>
</evidence>
<evidence type="ECO:0000313" key="13">
    <source>
        <dbReference type="Proteomes" id="UP000663828"/>
    </source>
</evidence>
<evidence type="ECO:0000256" key="9">
    <source>
        <dbReference type="SAM" id="Phobius"/>
    </source>
</evidence>
<feature type="transmembrane region" description="Helical" evidence="9">
    <location>
        <begin position="53"/>
        <end position="75"/>
    </location>
</feature>
<comment type="caution">
    <text evidence="8">Lacks conserved residue(s) required for the propagation of feature annotation.</text>
</comment>
<feature type="transmembrane region" description="Helical" evidence="9">
    <location>
        <begin position="165"/>
        <end position="185"/>
    </location>
</feature>
<dbReference type="GO" id="GO:0071939">
    <property type="term" value="P:vitamin A import into cell"/>
    <property type="evidence" value="ECO:0007669"/>
    <property type="project" value="TreeGrafter"/>
</dbReference>
<dbReference type="Proteomes" id="UP000663852">
    <property type="component" value="Unassembled WGS sequence"/>
</dbReference>
<organism evidence="11 13">
    <name type="scientific">Adineta ricciae</name>
    <name type="common">Rotifer</name>
    <dbReference type="NCBI Taxonomy" id="249248"/>
    <lineage>
        <taxon>Eukaryota</taxon>
        <taxon>Metazoa</taxon>
        <taxon>Spiralia</taxon>
        <taxon>Gnathifera</taxon>
        <taxon>Rotifera</taxon>
        <taxon>Eurotatoria</taxon>
        <taxon>Bdelloidea</taxon>
        <taxon>Adinetida</taxon>
        <taxon>Adinetidae</taxon>
        <taxon>Adineta</taxon>
    </lineage>
</organism>
<dbReference type="PROSITE" id="PS50026">
    <property type="entry name" value="EGF_3"/>
    <property type="match status" value="1"/>
</dbReference>
<dbReference type="InterPro" id="IPR000742">
    <property type="entry name" value="EGF"/>
</dbReference>
<comment type="subcellular location">
    <subcellularLocation>
        <location evidence="1">Cell membrane</location>
        <topology evidence="1">Multi-pass membrane protein</topology>
    </subcellularLocation>
</comment>
<dbReference type="GO" id="GO:0034632">
    <property type="term" value="F:retinol transmembrane transporter activity"/>
    <property type="evidence" value="ECO:0007669"/>
    <property type="project" value="InterPro"/>
</dbReference>
<dbReference type="OrthoDB" id="2376984at2759"/>
<dbReference type="AlphaFoldDB" id="A0A813QRR8"/>
<keyword evidence="7" id="KW-0675">Receptor</keyword>
<gene>
    <name evidence="12" type="ORF">EDS130_LOCUS34947</name>
    <name evidence="11" type="ORF">XAT740_LOCUS1414</name>
</gene>
<evidence type="ECO:0000256" key="4">
    <source>
        <dbReference type="ARBA" id="ARBA00022692"/>
    </source>
</evidence>
<sequence length="787" mass="90382">MTMSTQINCSIPEACGTFGYCEEYFNGTMACECKFWWTGARCDELSGSGKQVIALGAITGLLVIVFYSLTVYRWISKKSHEPTKTYTDEPIGDTSFVVHVAKIRAKCDSSSWITLFGTIILAFCATMIKYFNLKSIHTEIIDKLNNNQSLFYNRPSFCSSVYVKAGFNVITFPIACFLIVLFAFISKRQSSKANQSCRNYIAAPIPLDFFTCVRRTFAAVIFALFADELSTIANQLINGNAVTTDHGIIFNYALQIFRVLTIGFRCYPMLAAVHMNSRLSLFCASLYAWLDFGLIIASDDVCQNHYYLSDLNYNKDLELEYIAYFDFYGKGSKLILLQLLVDIPRYCFLGYISAKLPSLLWERIRVKRIELKQLTSEERNLLHSSEMNSTEFRYVARLFRSNNQLELPSNRLARVFRKIYYWRDDFQFSSRVLCVYASIFCVLFFLTTQACVQVVPILDTLHNTLQMALDALTKDESRLRASSSTFPLPNLVAPFLIAMFVAVFVTVTQLLVLLTSIRRNLLQAFRGNSTEITPYDPLKNVNYAGQNIHFGGYLIAYVLWAYVLTATFTMIVTTIINVLITYGLIRPVESVVKLMIPPILFALFQMHLNKIIAQYVFLQQAGKVLSMNHRRMVMIFLYFNFFLDAFLGLISSIMRVIKSAIGGVIYMSRLDYSPMGRKLETFDAGFSAYCAFIHIECAHRHPVLLYFASLLLREHLYGTEATHWSKAKRRWYLAVFLLRNPTLIYRRKKSSVESSMNQRIMFIGRRNIKTMSTDDSRTIRKNNYERL</sequence>
<dbReference type="Proteomes" id="UP000663828">
    <property type="component" value="Unassembled WGS sequence"/>
</dbReference>
<feature type="transmembrane region" description="Helical" evidence="9">
    <location>
        <begin position="633"/>
        <end position="654"/>
    </location>
</feature>
<dbReference type="PANTHER" id="PTHR21444">
    <property type="entry name" value="COILED-COIL DOMAIN-CONTAINING PROTEIN 180"/>
    <property type="match status" value="1"/>
</dbReference>
<keyword evidence="8" id="KW-0245">EGF-like domain</keyword>
<dbReference type="PROSITE" id="PS00022">
    <property type="entry name" value="EGF_1"/>
    <property type="match status" value="1"/>
</dbReference>
<dbReference type="InterPro" id="IPR026612">
    <property type="entry name" value="STRA6-like"/>
</dbReference>
<feature type="transmembrane region" description="Helical" evidence="9">
    <location>
        <begin position="433"/>
        <end position="458"/>
    </location>
</feature>
<evidence type="ECO:0000313" key="11">
    <source>
        <dbReference type="EMBL" id="CAF0770316.1"/>
    </source>
</evidence>
<feature type="transmembrane region" description="Helical" evidence="9">
    <location>
        <begin position="491"/>
        <end position="514"/>
    </location>
</feature>
<reference evidence="11" key="1">
    <citation type="submission" date="2021-02" db="EMBL/GenBank/DDBJ databases">
        <authorList>
            <person name="Nowell W R."/>
        </authorList>
    </citation>
    <scope>NUCLEOTIDE SEQUENCE</scope>
</reference>
<evidence type="ECO:0000256" key="2">
    <source>
        <dbReference type="ARBA" id="ARBA00022448"/>
    </source>
</evidence>
<evidence type="ECO:0000256" key="7">
    <source>
        <dbReference type="ARBA" id="ARBA00023170"/>
    </source>
</evidence>
<dbReference type="EMBL" id="CAJNOR010000044">
    <property type="protein sequence ID" value="CAF0770316.1"/>
    <property type="molecule type" value="Genomic_DNA"/>
</dbReference>
<keyword evidence="6 9" id="KW-0472">Membrane</keyword>
<protein>
    <recommendedName>
        <fullName evidence="10">EGF-like domain-containing protein</fullName>
    </recommendedName>
</protein>
<name>A0A813QRR8_ADIRI</name>
<keyword evidence="13" id="KW-1185">Reference proteome</keyword>
<feature type="transmembrane region" description="Helical" evidence="9">
    <location>
        <begin position="591"/>
        <end position="612"/>
    </location>
</feature>
<evidence type="ECO:0000313" key="12">
    <source>
        <dbReference type="EMBL" id="CAF1381417.1"/>
    </source>
</evidence>
<dbReference type="Pfam" id="PF14752">
    <property type="entry name" value="RBP_receptor"/>
    <property type="match status" value="1"/>
</dbReference>
<keyword evidence="4 9" id="KW-0812">Transmembrane</keyword>
<keyword evidence="3" id="KW-1003">Cell membrane</keyword>
<keyword evidence="2" id="KW-0813">Transport</keyword>
<feature type="disulfide bond" evidence="8">
    <location>
        <begin position="33"/>
        <end position="42"/>
    </location>
</feature>
<dbReference type="GO" id="GO:0005886">
    <property type="term" value="C:plasma membrane"/>
    <property type="evidence" value="ECO:0007669"/>
    <property type="project" value="UniProtKB-SubCell"/>
</dbReference>
<accession>A0A813QRR8</accession>
<dbReference type="PANTHER" id="PTHR21444:SF15">
    <property type="entry name" value="RECEPTOR FOR RETINOL UPTAKE STRA6"/>
    <property type="match status" value="1"/>
</dbReference>
<feature type="domain" description="EGF-like" evidence="10">
    <location>
        <begin position="5"/>
        <end position="43"/>
    </location>
</feature>
<dbReference type="EMBL" id="CAJNOJ010000300">
    <property type="protein sequence ID" value="CAF1381417.1"/>
    <property type="molecule type" value="Genomic_DNA"/>
</dbReference>
<evidence type="ECO:0000256" key="8">
    <source>
        <dbReference type="PROSITE-ProRule" id="PRU00076"/>
    </source>
</evidence>
<comment type="caution">
    <text evidence="11">The sequence shown here is derived from an EMBL/GenBank/DDBJ whole genome shotgun (WGS) entry which is preliminary data.</text>
</comment>
<evidence type="ECO:0000256" key="6">
    <source>
        <dbReference type="ARBA" id="ARBA00023136"/>
    </source>
</evidence>
<feature type="transmembrane region" description="Helical" evidence="9">
    <location>
        <begin position="112"/>
        <end position="131"/>
    </location>
</feature>
<dbReference type="GO" id="GO:0038023">
    <property type="term" value="F:signaling receptor activity"/>
    <property type="evidence" value="ECO:0007669"/>
    <property type="project" value="InterPro"/>
</dbReference>
<keyword evidence="5 9" id="KW-1133">Transmembrane helix</keyword>
<feature type="transmembrane region" description="Helical" evidence="9">
    <location>
        <begin position="554"/>
        <end position="585"/>
    </location>
</feature>